<feature type="transmembrane region" description="Helical" evidence="12">
    <location>
        <begin position="224"/>
        <end position="246"/>
    </location>
</feature>
<name>A0A9P8NW15_9ASCO</name>
<keyword evidence="8 12" id="KW-1133">Transmembrane helix</keyword>
<evidence type="ECO:0000256" key="10">
    <source>
        <dbReference type="ARBA" id="ARBA00044721"/>
    </source>
</evidence>
<comment type="catalytic activity">
    <reaction evidence="11">
        <text>an alpha-D-Man-(1-&gt;2)-alpha-D-Man-(1-&gt;2)-alpha-D-Man-(1-&gt;3)-[alpha-D-Man-(1-&gt;2)-alpha-D-Man-(1-&gt;3)-alpha-D-Man-(1-&gt;6)]-beta-D-Man-(1-&gt;4)-beta-D-GlcNAc-(1-&gt;4)-alpha-D-GlcNAc-diphospho-di-trans,poly-cis-dolichol + a di-trans,poly-cis-dolichyl beta-D-mannosyl phosphate = an alpha-D-Man-(1-&gt;2)-alpha-D-Man-(1-&gt;2)-alpha-D-Man-(1-&gt;3)-[alpha-D-Man-(1-&gt;2)-alpha-D-Man-(1-&gt;3)-[alpha-D-Man-(1-&gt;6)]-alpha-D-Man-(1-&gt;6)]-beta-D-Man-(1-&gt;4)-beta-D-GlcNAc-(1-&gt;4)-alpha-D-GlcNAc-diphospho-di-trans,poly-cis-dolichol + a di-trans,poly-cis-dolichyl phosphate + H(+)</text>
        <dbReference type="Rhea" id="RHEA:29535"/>
        <dbReference type="Rhea" id="RHEA-COMP:19498"/>
        <dbReference type="Rhea" id="RHEA-COMP:19501"/>
        <dbReference type="Rhea" id="RHEA-COMP:19518"/>
        <dbReference type="Rhea" id="RHEA-COMP:19519"/>
        <dbReference type="ChEBI" id="CHEBI:15378"/>
        <dbReference type="ChEBI" id="CHEBI:57683"/>
        <dbReference type="ChEBI" id="CHEBI:58211"/>
        <dbReference type="ChEBI" id="CHEBI:132517"/>
        <dbReference type="ChEBI" id="CHEBI:132519"/>
        <dbReference type="EC" id="2.4.1.260"/>
    </reaction>
    <physiologicalReaction direction="left-to-right" evidence="11">
        <dbReference type="Rhea" id="RHEA:29536"/>
    </physiologicalReaction>
</comment>
<evidence type="ECO:0000256" key="8">
    <source>
        <dbReference type="ARBA" id="ARBA00022989"/>
    </source>
</evidence>
<evidence type="ECO:0000313" key="13">
    <source>
        <dbReference type="EMBL" id="KAH3660474.1"/>
    </source>
</evidence>
<evidence type="ECO:0000313" key="14">
    <source>
        <dbReference type="Proteomes" id="UP000769157"/>
    </source>
</evidence>
<dbReference type="AlphaFoldDB" id="A0A9P8NW15"/>
<dbReference type="RefSeq" id="XP_046058177.1">
    <property type="nucleotide sequence ID" value="XM_046208414.1"/>
</dbReference>
<dbReference type="GO" id="GO:0052917">
    <property type="term" value="F:dol-P-Man:Man(7)GlcNAc(2)-PP-Dol alpha-1,6-mannosyltransferase activity"/>
    <property type="evidence" value="ECO:0007669"/>
    <property type="project" value="UniProtKB-EC"/>
</dbReference>
<feature type="transmembrane region" description="Helical" evidence="12">
    <location>
        <begin position="333"/>
        <end position="352"/>
    </location>
</feature>
<evidence type="ECO:0000256" key="9">
    <source>
        <dbReference type="ARBA" id="ARBA00023136"/>
    </source>
</evidence>
<keyword evidence="14" id="KW-1185">Reference proteome</keyword>
<comment type="subcellular location">
    <subcellularLocation>
        <location evidence="1 12">Endoplasmic reticulum membrane</location>
        <topology evidence="1 12">Multi-pass membrane protein</topology>
    </subcellularLocation>
</comment>
<dbReference type="PANTHER" id="PTHR22760">
    <property type="entry name" value="GLYCOSYLTRANSFERASE"/>
    <property type="match status" value="1"/>
</dbReference>
<organism evidence="13 14">
    <name type="scientific">Ogataea philodendri</name>
    <dbReference type="NCBI Taxonomy" id="1378263"/>
    <lineage>
        <taxon>Eukaryota</taxon>
        <taxon>Fungi</taxon>
        <taxon>Dikarya</taxon>
        <taxon>Ascomycota</taxon>
        <taxon>Saccharomycotina</taxon>
        <taxon>Pichiomycetes</taxon>
        <taxon>Pichiales</taxon>
        <taxon>Pichiaceae</taxon>
        <taxon>Ogataea</taxon>
    </lineage>
</organism>
<feature type="transmembrane region" description="Helical" evidence="12">
    <location>
        <begin position="7"/>
        <end position="25"/>
    </location>
</feature>
<feature type="transmembrane region" description="Helical" evidence="12">
    <location>
        <begin position="104"/>
        <end position="121"/>
    </location>
</feature>
<reference evidence="13" key="1">
    <citation type="journal article" date="2021" name="Open Biol.">
        <title>Shared evolutionary footprints suggest mitochondrial oxidative damage underlies multiple complex I losses in fungi.</title>
        <authorList>
            <person name="Schikora-Tamarit M.A."/>
            <person name="Marcet-Houben M."/>
            <person name="Nosek J."/>
            <person name="Gabaldon T."/>
        </authorList>
    </citation>
    <scope>NUCLEOTIDE SEQUENCE</scope>
    <source>
        <strain evidence="13">CBS6075</strain>
    </source>
</reference>
<evidence type="ECO:0000256" key="2">
    <source>
        <dbReference type="ARBA" id="ARBA00004922"/>
    </source>
</evidence>
<keyword evidence="6 12" id="KW-0812">Transmembrane</keyword>
<comment type="pathway">
    <text evidence="2">Protein modification; protein glycosylation.</text>
</comment>
<evidence type="ECO:0000256" key="7">
    <source>
        <dbReference type="ARBA" id="ARBA00022824"/>
    </source>
</evidence>
<evidence type="ECO:0000256" key="11">
    <source>
        <dbReference type="ARBA" id="ARBA00048899"/>
    </source>
</evidence>
<evidence type="ECO:0000256" key="3">
    <source>
        <dbReference type="ARBA" id="ARBA00007063"/>
    </source>
</evidence>
<evidence type="ECO:0000256" key="12">
    <source>
        <dbReference type="RuleBase" id="RU363075"/>
    </source>
</evidence>
<evidence type="ECO:0000256" key="4">
    <source>
        <dbReference type="ARBA" id="ARBA00022676"/>
    </source>
</evidence>
<gene>
    <name evidence="13" type="ORF">OGAPHI_007060</name>
</gene>
<dbReference type="InterPro" id="IPR005599">
    <property type="entry name" value="GPI_mannosylTrfase"/>
</dbReference>
<dbReference type="PANTHER" id="PTHR22760:SF1">
    <property type="entry name" value="DOL-P-MAN:MAN(7)GLCNAC(2)-PP-DOL ALPHA-1,6-MANNOSYLTRANSFERASE"/>
    <property type="match status" value="1"/>
</dbReference>
<dbReference type="EMBL" id="JAEUBE010000504">
    <property type="protein sequence ID" value="KAH3660474.1"/>
    <property type="molecule type" value="Genomic_DNA"/>
</dbReference>
<feature type="transmembrane region" description="Helical" evidence="12">
    <location>
        <begin position="359"/>
        <end position="385"/>
    </location>
</feature>
<comment type="similarity">
    <text evidence="3 12">Belongs to the glycosyltransferase 22 family.</text>
</comment>
<accession>A0A9P8NW15</accession>
<dbReference type="OrthoDB" id="19039at2759"/>
<dbReference type="GO" id="GO:0006487">
    <property type="term" value="P:protein N-linked glycosylation"/>
    <property type="evidence" value="ECO:0007669"/>
    <property type="project" value="TreeGrafter"/>
</dbReference>
<comment type="function">
    <text evidence="10">Mannosyltransferase that operates in the biosynthetic pathway of dolichol-linked oligosaccharides, the glycan precursors employed in protein asparagine (N)-glycosylation. The assembly of dolichol-linked oligosaccharides begins on the cytosolic side of the endoplasmic reticulum membrane and finishes in its lumen. The sequential addition of sugars to dolichol pyrophosphate produces dolichol-linked oligosaccharides containing fourteen sugars, including two GlcNAcs, nine mannoses and three glucoses. Once assembled, the oligosaccharide is transferred from the lipid to nascent proteins by oligosaccharyltransferases. In the lumen of the endoplasmic reticulum, adds the eighth mannose residue in an alpha-1,6 linkage onto Man(7)GlcNAc(2)-PP-dolichol to produce Man(8)GlcNAc(2)-PP-dolichol.</text>
</comment>
<keyword evidence="9 12" id="KW-0472">Membrane</keyword>
<dbReference type="Pfam" id="PF03901">
    <property type="entry name" value="Glyco_transf_22"/>
    <property type="match status" value="1"/>
</dbReference>
<comment type="caution">
    <text evidence="13">The sequence shown here is derived from an EMBL/GenBank/DDBJ whole genome shotgun (WGS) entry which is preliminary data.</text>
</comment>
<dbReference type="Proteomes" id="UP000769157">
    <property type="component" value="Unassembled WGS sequence"/>
</dbReference>
<keyword evidence="5" id="KW-0808">Transferase</keyword>
<evidence type="ECO:0000256" key="1">
    <source>
        <dbReference type="ARBA" id="ARBA00004477"/>
    </source>
</evidence>
<feature type="transmembrane region" description="Helical" evidence="12">
    <location>
        <begin position="183"/>
        <end position="212"/>
    </location>
</feature>
<dbReference type="GO" id="GO:0005789">
    <property type="term" value="C:endoplasmic reticulum membrane"/>
    <property type="evidence" value="ECO:0007669"/>
    <property type="project" value="UniProtKB-SubCell"/>
</dbReference>
<reference evidence="13" key="2">
    <citation type="submission" date="2021-01" db="EMBL/GenBank/DDBJ databases">
        <authorList>
            <person name="Schikora-Tamarit M.A."/>
        </authorList>
    </citation>
    <scope>NUCLEOTIDE SEQUENCE</scope>
    <source>
        <strain evidence="13">CBS6075</strain>
    </source>
</reference>
<dbReference type="EC" id="2.4.1.-" evidence="12"/>
<keyword evidence="7 12" id="KW-0256">Endoplasmic reticulum</keyword>
<evidence type="ECO:0000256" key="5">
    <source>
        <dbReference type="ARBA" id="ARBA00022679"/>
    </source>
</evidence>
<keyword evidence="4 12" id="KW-0328">Glycosyltransferase</keyword>
<proteinExistence type="inferred from homology"/>
<sequence>MKVRLKIIDALFLGLILYHLLISPYTKVEESFNLQAIHDLLNYGLTDHSKFDHKAFPGAVKRSFTGSLIIYMILNPLRTIIDRGFQLLPESFFIYKMTQMKYQLSARILLGLFNWLAFLDLKYSVKRTSLKNRRQEVQRTEFWFSLVQFTQFHIPYYASRTLPNFMALPIVNFGLAQIIKGKVLMGISLLLATGIVMRVEILAFSAIIYLIALAQNQITFRRSITALFLVSFCASFTTILVDSYFWEEWSFPEFESFVFNVLHGNASNWGMEPLHAYFTKYLRKIYLLPLVPIIACVEAVSKSNESRSQKIHLVSLSSIAFVLMMSMQKHKEWRFIVYAIPGINLSAAQFLAGIKVTKLYQWLIVIAVYLTSMLSLIASLFFGYVSSFNYPGGVAMQLLNQHILTDTTVLSNNTTVRVHFDPTSCMSGVSLFGELELENVYYDKTETLENLIDRNFWTSFDYVITHCDNEKQFDCRREKSNDHGIWSEIEAVSEFDGVDLHKVIKDLPRTLFFAWKHISIRQTAQPVLQTMRTYVKTKPCLYLFKRSMPG</sequence>
<dbReference type="GeneID" id="70239024"/>
<evidence type="ECO:0000256" key="6">
    <source>
        <dbReference type="ARBA" id="ARBA00022692"/>
    </source>
</evidence>
<protein>
    <recommendedName>
        <fullName evidence="12">Mannosyltransferase</fullName>
        <ecNumber evidence="12">2.4.1.-</ecNumber>
    </recommendedName>
</protein>